<gene>
    <name evidence="1" type="ORF">Pla123a_17390</name>
</gene>
<dbReference type="AlphaFoldDB" id="A0A5C5YT33"/>
<evidence type="ECO:0008006" key="3">
    <source>
        <dbReference type="Google" id="ProtNLM"/>
    </source>
</evidence>
<keyword evidence="2" id="KW-1185">Reference proteome</keyword>
<dbReference type="Proteomes" id="UP000318478">
    <property type="component" value="Unassembled WGS sequence"/>
</dbReference>
<comment type="caution">
    <text evidence="1">The sequence shown here is derived from an EMBL/GenBank/DDBJ whole genome shotgun (WGS) entry which is preliminary data.</text>
</comment>
<reference evidence="1 2" key="1">
    <citation type="submission" date="2019-02" db="EMBL/GenBank/DDBJ databases">
        <title>Deep-cultivation of Planctomycetes and their phenomic and genomic characterization uncovers novel biology.</title>
        <authorList>
            <person name="Wiegand S."/>
            <person name="Jogler M."/>
            <person name="Boedeker C."/>
            <person name="Pinto D."/>
            <person name="Vollmers J."/>
            <person name="Rivas-Marin E."/>
            <person name="Kohn T."/>
            <person name="Peeters S.H."/>
            <person name="Heuer A."/>
            <person name="Rast P."/>
            <person name="Oberbeckmann S."/>
            <person name="Bunk B."/>
            <person name="Jeske O."/>
            <person name="Meyerdierks A."/>
            <person name="Storesund J.E."/>
            <person name="Kallscheuer N."/>
            <person name="Luecker S."/>
            <person name="Lage O.M."/>
            <person name="Pohl T."/>
            <person name="Merkel B.J."/>
            <person name="Hornburger P."/>
            <person name="Mueller R.-W."/>
            <person name="Bruemmer F."/>
            <person name="Labrenz M."/>
            <person name="Spormann A.M."/>
            <person name="Op Den Camp H."/>
            <person name="Overmann J."/>
            <person name="Amann R."/>
            <person name="Jetten M.S.M."/>
            <person name="Mascher T."/>
            <person name="Medema M.H."/>
            <person name="Devos D.P."/>
            <person name="Kaster A.-K."/>
            <person name="Ovreas L."/>
            <person name="Rohde M."/>
            <person name="Galperin M.Y."/>
            <person name="Jogler C."/>
        </authorList>
    </citation>
    <scope>NUCLEOTIDE SEQUENCE [LARGE SCALE GENOMIC DNA]</scope>
    <source>
        <strain evidence="1 2">Pla123a</strain>
    </source>
</reference>
<dbReference type="EMBL" id="SJPO01000003">
    <property type="protein sequence ID" value="TWT77940.1"/>
    <property type="molecule type" value="Genomic_DNA"/>
</dbReference>
<sequence>MAQPAEPLGPDRVTVAIVAESAAIADRVADRLTTRRRVDSGSLSVVVGDLRGVVVAVATPKSPASDWGQVVRSLRAAHRPAVLIAAGLVTPNEEGQPAAGPVRFAAAVDRDRICYRLPTDTADQVWVVAHPQTQTNQADARADWPAAIAAVCAEFDLPLAMFAAVDTAGSAGAEWRSLTRQPSAAGKLGAALAGVWRRPAFAKEAATRFAQRWKQLDQLVDRIEQFAGAAQGRVPGAPRRD</sequence>
<evidence type="ECO:0000313" key="1">
    <source>
        <dbReference type="EMBL" id="TWT77940.1"/>
    </source>
</evidence>
<dbReference type="RefSeq" id="WP_146585878.1">
    <property type="nucleotide sequence ID" value="NZ_SJPO01000003.1"/>
</dbReference>
<dbReference type="OrthoDB" id="10009174at2"/>
<protein>
    <recommendedName>
        <fullName evidence="3">Nucleoside phosphorylase domain-containing protein</fullName>
    </recommendedName>
</protein>
<organism evidence="1 2">
    <name type="scientific">Posidoniimonas polymericola</name>
    <dbReference type="NCBI Taxonomy" id="2528002"/>
    <lineage>
        <taxon>Bacteria</taxon>
        <taxon>Pseudomonadati</taxon>
        <taxon>Planctomycetota</taxon>
        <taxon>Planctomycetia</taxon>
        <taxon>Pirellulales</taxon>
        <taxon>Lacipirellulaceae</taxon>
        <taxon>Posidoniimonas</taxon>
    </lineage>
</organism>
<evidence type="ECO:0000313" key="2">
    <source>
        <dbReference type="Proteomes" id="UP000318478"/>
    </source>
</evidence>
<name>A0A5C5YT33_9BACT</name>
<accession>A0A5C5YT33</accession>
<proteinExistence type="predicted"/>